<keyword evidence="2" id="KW-0812">Transmembrane</keyword>
<reference evidence="5" key="1">
    <citation type="submission" date="2023-01" db="EMBL/GenBank/DDBJ databases">
        <title>Key to firefly adult light organ development and bioluminescence: homeobox transcription factors regulate luciferase expression and transportation to peroxisome.</title>
        <authorList>
            <person name="Fu X."/>
        </authorList>
    </citation>
    <scope>NUCLEOTIDE SEQUENCE [LARGE SCALE GENOMIC DNA]</scope>
</reference>
<comment type="caution">
    <text evidence="4">The sequence shown here is derived from an EMBL/GenBank/DDBJ whole genome shotgun (WGS) entry which is preliminary data.</text>
</comment>
<accession>A0AAN7SEE1</accession>
<sequence>MRGVFISPLFFVLVGVVLSLHLPCFFAKEKLPNFDVTKLAKLEQGTELVVIESGYNDKKSYRLEDFFWTGSGDGGVDENDHDESTKSTTVYRTKTVLSTVYISTPTTYFNKAISSHTETTTSCPFNCDTTVTPDGDISPTPTFESYDDNSTILVPDADRQFWLLTVLKSDGKSPPVTDLKNGLEKLYKIAFQRQQERHLGINSRIKRSVTNEKPVTVYIIKVSKSPINGDNKIEVLYHVSVSGQPVSATTAAADMNLVSDEEVTDELGYPFIIKAEPYLKVSDPEYLSSTNNTWVFIGVALSILFVLLLLVAFVTLAVNKRNRSPMGTSNKQQIFHQDVGVGHTNKAFDTNDNNIDKTREQSPTYINFRTQPSNETLRSGITMTRPKSTSSSSFSASSLDISPLMGLNKKDQRSPPRKLIFPRPKAALNKTAPVKPPRRNSLVFDSDSSCENSRRNSNDTVLIKNYDPGVVSPMSYLSMPSVKSFPRGNNPEPLNKVLEPVSVLHLDVDDDNCEQDFGRRLSGILTRHGSLSVVEDPGVIGPVVWSEHCKRLQRGVSMDQGIDSGKLINNVSRMRKRFHDLLDETFTLFGSRRESPVEDTRSVPFEVKSHSANANRPPDELQPELQLRPKTSDTKRPLQPSKPMRGAWATNAPSPLSRPVSAGPLSRRIQTPQIEVNRILTEGVLSPSDPAVPLIAAIKTELGKCSLPGSTTNLVG</sequence>
<keyword evidence="3" id="KW-0732">Signal</keyword>
<gene>
    <name evidence="4" type="ORF">RN001_003972</name>
</gene>
<feature type="region of interest" description="Disordered" evidence="1">
    <location>
        <begin position="592"/>
        <end position="669"/>
    </location>
</feature>
<organism evidence="4 5">
    <name type="scientific">Aquatica leii</name>
    <dbReference type="NCBI Taxonomy" id="1421715"/>
    <lineage>
        <taxon>Eukaryota</taxon>
        <taxon>Metazoa</taxon>
        <taxon>Ecdysozoa</taxon>
        <taxon>Arthropoda</taxon>
        <taxon>Hexapoda</taxon>
        <taxon>Insecta</taxon>
        <taxon>Pterygota</taxon>
        <taxon>Neoptera</taxon>
        <taxon>Endopterygota</taxon>
        <taxon>Coleoptera</taxon>
        <taxon>Polyphaga</taxon>
        <taxon>Elateriformia</taxon>
        <taxon>Elateroidea</taxon>
        <taxon>Lampyridae</taxon>
        <taxon>Luciolinae</taxon>
        <taxon>Aquatica</taxon>
    </lineage>
</organism>
<feature type="transmembrane region" description="Helical" evidence="2">
    <location>
        <begin position="294"/>
        <end position="318"/>
    </location>
</feature>
<keyword evidence="2" id="KW-1133">Transmembrane helix</keyword>
<dbReference type="EMBL" id="JARPUR010000001">
    <property type="protein sequence ID" value="KAK4887701.1"/>
    <property type="molecule type" value="Genomic_DNA"/>
</dbReference>
<feature type="chain" id="PRO_5042819314" evidence="3">
    <location>
        <begin position="20"/>
        <end position="716"/>
    </location>
</feature>
<dbReference type="InterPro" id="IPR024606">
    <property type="entry name" value="KIAA1549"/>
</dbReference>
<name>A0AAN7SEE1_9COLE</name>
<evidence type="ECO:0000256" key="3">
    <source>
        <dbReference type="SAM" id="SignalP"/>
    </source>
</evidence>
<evidence type="ECO:0000256" key="2">
    <source>
        <dbReference type="SAM" id="Phobius"/>
    </source>
</evidence>
<evidence type="ECO:0000313" key="4">
    <source>
        <dbReference type="EMBL" id="KAK4887701.1"/>
    </source>
</evidence>
<evidence type="ECO:0000313" key="5">
    <source>
        <dbReference type="Proteomes" id="UP001353858"/>
    </source>
</evidence>
<protein>
    <submittedName>
        <fullName evidence="4">Uncharacterized protein</fullName>
    </submittedName>
</protein>
<keyword evidence="2" id="KW-0472">Membrane</keyword>
<evidence type="ECO:0000256" key="1">
    <source>
        <dbReference type="SAM" id="MobiDB-lite"/>
    </source>
</evidence>
<dbReference type="Pfam" id="PF12877">
    <property type="entry name" value="KIAA1549"/>
    <property type="match status" value="1"/>
</dbReference>
<feature type="region of interest" description="Disordered" evidence="1">
    <location>
        <begin position="405"/>
        <end position="456"/>
    </location>
</feature>
<proteinExistence type="predicted"/>
<keyword evidence="5" id="KW-1185">Reference proteome</keyword>
<feature type="signal peptide" evidence="3">
    <location>
        <begin position="1"/>
        <end position="19"/>
    </location>
</feature>
<dbReference type="AlphaFoldDB" id="A0AAN7SEE1"/>
<dbReference type="Proteomes" id="UP001353858">
    <property type="component" value="Unassembled WGS sequence"/>
</dbReference>
<feature type="compositionally biased region" description="Basic and acidic residues" evidence="1">
    <location>
        <begin position="592"/>
        <end position="601"/>
    </location>
</feature>